<dbReference type="Proteomes" id="UP000192906">
    <property type="component" value="Unassembled WGS sequence"/>
</dbReference>
<reference evidence="2" key="1">
    <citation type="submission" date="2017-04" db="EMBL/GenBank/DDBJ databases">
        <authorList>
            <person name="Varghese N."/>
            <person name="Submissions S."/>
        </authorList>
    </citation>
    <scope>NUCLEOTIDE SEQUENCE [LARGE SCALE GENOMIC DNA]</scope>
    <source>
        <strain evidence="2">K3S</strain>
    </source>
</reference>
<organism evidence="1 2">
    <name type="scientific">Desulfovibrio gilichinskyi</name>
    <dbReference type="NCBI Taxonomy" id="1519643"/>
    <lineage>
        <taxon>Bacteria</taxon>
        <taxon>Pseudomonadati</taxon>
        <taxon>Thermodesulfobacteriota</taxon>
        <taxon>Desulfovibrionia</taxon>
        <taxon>Desulfovibrionales</taxon>
        <taxon>Desulfovibrionaceae</taxon>
        <taxon>Desulfovibrio</taxon>
    </lineage>
</organism>
<accession>A0A1X7CH62</accession>
<gene>
    <name evidence="1" type="ORF">SAMN06295933_0901</name>
</gene>
<evidence type="ECO:0000313" key="1">
    <source>
        <dbReference type="EMBL" id="SME96588.1"/>
    </source>
</evidence>
<proteinExistence type="predicted"/>
<name>A0A1X7CH62_9BACT</name>
<dbReference type="EMBL" id="FWZU01000001">
    <property type="protein sequence ID" value="SME96588.1"/>
    <property type="molecule type" value="Genomic_DNA"/>
</dbReference>
<dbReference type="GO" id="GO:0006355">
    <property type="term" value="P:regulation of DNA-templated transcription"/>
    <property type="evidence" value="ECO:0007669"/>
    <property type="project" value="InterPro"/>
</dbReference>
<protein>
    <submittedName>
        <fullName evidence="1">Uncharacterized protein</fullName>
    </submittedName>
</protein>
<dbReference type="InterPro" id="IPR013321">
    <property type="entry name" value="Arc_rbn_hlx_hlx"/>
</dbReference>
<dbReference type="STRING" id="1519643.SAMN06295933_0901"/>
<dbReference type="InterPro" id="IPR010985">
    <property type="entry name" value="Ribbon_hlx_hlx"/>
</dbReference>
<dbReference type="SUPFAM" id="SSF47598">
    <property type="entry name" value="Ribbon-helix-helix"/>
    <property type="match status" value="1"/>
</dbReference>
<sequence length="62" mass="7486">MYACTCVLMANETTAFNIRIDKADHKRYKLYAVEHEITFKEIFIEEMERRIAEAEKKKKEEK</sequence>
<evidence type="ECO:0000313" key="2">
    <source>
        <dbReference type="Proteomes" id="UP000192906"/>
    </source>
</evidence>
<keyword evidence="2" id="KW-1185">Reference proteome</keyword>
<dbReference type="AlphaFoldDB" id="A0A1X7CH62"/>
<dbReference type="Gene3D" id="1.10.1220.10">
    <property type="entry name" value="Met repressor-like"/>
    <property type="match status" value="1"/>
</dbReference>